<dbReference type="InterPro" id="IPR011701">
    <property type="entry name" value="MFS"/>
</dbReference>
<dbReference type="Pfam" id="PF07690">
    <property type="entry name" value="MFS_1"/>
    <property type="match status" value="1"/>
</dbReference>
<evidence type="ECO:0000256" key="6">
    <source>
        <dbReference type="SAM" id="Phobius"/>
    </source>
</evidence>
<evidence type="ECO:0000313" key="7">
    <source>
        <dbReference type="EMBL" id="GAA1961178.1"/>
    </source>
</evidence>
<organism evidence="7 8">
    <name type="scientific">Catenulispora subtropica</name>
    <dbReference type="NCBI Taxonomy" id="450798"/>
    <lineage>
        <taxon>Bacteria</taxon>
        <taxon>Bacillati</taxon>
        <taxon>Actinomycetota</taxon>
        <taxon>Actinomycetes</taxon>
        <taxon>Catenulisporales</taxon>
        <taxon>Catenulisporaceae</taxon>
        <taxon>Catenulispora</taxon>
    </lineage>
</organism>
<proteinExistence type="predicted"/>
<dbReference type="Proteomes" id="UP001499854">
    <property type="component" value="Unassembled WGS sequence"/>
</dbReference>
<feature type="transmembrane region" description="Helical" evidence="6">
    <location>
        <begin position="363"/>
        <end position="382"/>
    </location>
</feature>
<comment type="subcellular location">
    <subcellularLocation>
        <location evidence="1">Cell membrane</location>
        <topology evidence="1">Multi-pass membrane protein</topology>
    </subcellularLocation>
</comment>
<reference evidence="7 8" key="1">
    <citation type="journal article" date="2019" name="Int. J. Syst. Evol. Microbiol.">
        <title>The Global Catalogue of Microorganisms (GCM) 10K type strain sequencing project: providing services to taxonomists for standard genome sequencing and annotation.</title>
        <authorList>
            <consortium name="The Broad Institute Genomics Platform"/>
            <consortium name="The Broad Institute Genome Sequencing Center for Infectious Disease"/>
            <person name="Wu L."/>
            <person name="Ma J."/>
        </authorList>
    </citation>
    <scope>NUCLEOTIDE SEQUENCE [LARGE SCALE GENOMIC DNA]</scope>
    <source>
        <strain evidence="7 8">JCM 16013</strain>
    </source>
</reference>
<feature type="transmembrane region" description="Helical" evidence="6">
    <location>
        <begin position="40"/>
        <end position="67"/>
    </location>
</feature>
<sequence>MSADAAAPAPEKKGRLGLGRQFNLLWAGQSVSYVGDKVNIFVVPAVMILLLHASAFQIGLVAMAQYLAIPLLSLVAGMLVDRWDLRLTLVVCDLTRFSVILLVMVAYWTHHLSVLLLFFSVAVVNAASVFFNIGYTATIANVVPVEGRVAAYSNMETSRTASEVVGPAVASFLYQVMGIAALLVDAGSYLFSAGAIRSMRSYGERKKIEQTMWQRLKAGVTLNWTDPVLRGTLIGTFIMNVGGPVYVTVMPILAYRGLHLSVGTYGIAMSVAAGAALVGALLAQRVSRLIGPARLMPIAVFAHSAVGLGILLAPTLPSALVVGAVLSLYGVTMVWYNVCTAAVRQVRIPVADQAVSAAAFRTLTWGIIPVSALMAGVFVQLLTPGHGILNACKITMACATLIGTFFAWPPEAGIQRKINREQALAEAASAAGPAAPVGSTA</sequence>
<dbReference type="EMBL" id="BAAAQM010000007">
    <property type="protein sequence ID" value="GAA1961178.1"/>
    <property type="molecule type" value="Genomic_DNA"/>
</dbReference>
<evidence type="ECO:0000313" key="8">
    <source>
        <dbReference type="Proteomes" id="UP001499854"/>
    </source>
</evidence>
<name>A0ABN2QZX4_9ACTN</name>
<feature type="transmembrane region" description="Helical" evidence="6">
    <location>
        <begin position="295"/>
        <end position="313"/>
    </location>
</feature>
<evidence type="ECO:0000256" key="2">
    <source>
        <dbReference type="ARBA" id="ARBA00022475"/>
    </source>
</evidence>
<gene>
    <name evidence="7" type="ORF">GCM10009838_17140</name>
</gene>
<dbReference type="SUPFAM" id="SSF103473">
    <property type="entry name" value="MFS general substrate transporter"/>
    <property type="match status" value="1"/>
</dbReference>
<dbReference type="PANTHER" id="PTHR23513">
    <property type="entry name" value="INTEGRAL MEMBRANE EFFLUX PROTEIN-RELATED"/>
    <property type="match status" value="1"/>
</dbReference>
<dbReference type="CDD" id="cd06173">
    <property type="entry name" value="MFS_MefA_like"/>
    <property type="match status" value="1"/>
</dbReference>
<dbReference type="PANTHER" id="PTHR23513:SF6">
    <property type="entry name" value="MAJOR FACILITATOR SUPERFAMILY ASSOCIATED DOMAIN-CONTAINING PROTEIN"/>
    <property type="match status" value="1"/>
</dbReference>
<evidence type="ECO:0000256" key="5">
    <source>
        <dbReference type="ARBA" id="ARBA00023136"/>
    </source>
</evidence>
<feature type="transmembrane region" description="Helical" evidence="6">
    <location>
        <begin position="237"/>
        <end position="256"/>
    </location>
</feature>
<dbReference type="RefSeq" id="WP_344656405.1">
    <property type="nucleotide sequence ID" value="NZ_BAAAQM010000007.1"/>
</dbReference>
<evidence type="ECO:0000256" key="4">
    <source>
        <dbReference type="ARBA" id="ARBA00022989"/>
    </source>
</evidence>
<evidence type="ECO:0000256" key="1">
    <source>
        <dbReference type="ARBA" id="ARBA00004651"/>
    </source>
</evidence>
<keyword evidence="2" id="KW-1003">Cell membrane</keyword>
<accession>A0ABN2QZX4</accession>
<dbReference type="Gene3D" id="1.20.1250.20">
    <property type="entry name" value="MFS general substrate transporter like domains"/>
    <property type="match status" value="1"/>
</dbReference>
<protein>
    <submittedName>
        <fullName evidence="7">MFS transporter</fullName>
    </submittedName>
</protein>
<feature type="transmembrane region" description="Helical" evidence="6">
    <location>
        <begin position="262"/>
        <end position="283"/>
    </location>
</feature>
<feature type="transmembrane region" description="Helical" evidence="6">
    <location>
        <begin position="172"/>
        <end position="196"/>
    </location>
</feature>
<feature type="transmembrane region" description="Helical" evidence="6">
    <location>
        <begin position="319"/>
        <end position="343"/>
    </location>
</feature>
<keyword evidence="5 6" id="KW-0472">Membrane</keyword>
<evidence type="ECO:0000256" key="3">
    <source>
        <dbReference type="ARBA" id="ARBA00022692"/>
    </source>
</evidence>
<dbReference type="InterPro" id="IPR036259">
    <property type="entry name" value="MFS_trans_sf"/>
</dbReference>
<keyword evidence="4 6" id="KW-1133">Transmembrane helix</keyword>
<keyword evidence="8" id="KW-1185">Reference proteome</keyword>
<keyword evidence="3 6" id="KW-0812">Transmembrane</keyword>
<comment type="caution">
    <text evidence="7">The sequence shown here is derived from an EMBL/GenBank/DDBJ whole genome shotgun (WGS) entry which is preliminary data.</text>
</comment>
<feature type="transmembrane region" description="Helical" evidence="6">
    <location>
        <begin position="388"/>
        <end position="408"/>
    </location>
</feature>